<sequence>MKAVTITSLLLYPMAQAYCRRGHKYCGNVLKYIRASPEVLEYYNRQIAAQKDGFNTLFGCNFANVVPLLHCQLSSNVKECDSYGP</sequence>
<keyword evidence="3" id="KW-1185">Reference proteome</keyword>
<evidence type="ECO:0000256" key="1">
    <source>
        <dbReference type="SAM" id="SignalP"/>
    </source>
</evidence>
<dbReference type="OrthoDB" id="10354012at2759"/>
<feature type="chain" id="PRO_5012338240" evidence="1">
    <location>
        <begin position="18"/>
        <end position="85"/>
    </location>
</feature>
<evidence type="ECO:0000313" key="3">
    <source>
        <dbReference type="Proteomes" id="UP000226431"/>
    </source>
</evidence>
<evidence type="ECO:0000313" key="2">
    <source>
        <dbReference type="EMBL" id="PHH72677.1"/>
    </source>
</evidence>
<comment type="caution">
    <text evidence="2">The sequence shown here is derived from an EMBL/GenBank/DDBJ whole genome shotgun (WGS) entry which is preliminary data.</text>
</comment>
<keyword evidence="1" id="KW-0732">Signal</keyword>
<organism evidence="2 3">
    <name type="scientific">Ophiocordyceps camponoti-rufipedis</name>
    <dbReference type="NCBI Taxonomy" id="2004952"/>
    <lineage>
        <taxon>Eukaryota</taxon>
        <taxon>Fungi</taxon>
        <taxon>Dikarya</taxon>
        <taxon>Ascomycota</taxon>
        <taxon>Pezizomycotina</taxon>
        <taxon>Sordariomycetes</taxon>
        <taxon>Hypocreomycetidae</taxon>
        <taxon>Hypocreales</taxon>
        <taxon>Ophiocordycipitaceae</taxon>
        <taxon>Ophiocordyceps</taxon>
    </lineage>
</organism>
<gene>
    <name evidence="2" type="ORF">CDD80_4382</name>
</gene>
<dbReference type="EMBL" id="NJES01000401">
    <property type="protein sequence ID" value="PHH72677.1"/>
    <property type="molecule type" value="Genomic_DNA"/>
</dbReference>
<reference evidence="2 3" key="1">
    <citation type="submission" date="2017-06" db="EMBL/GenBank/DDBJ databases">
        <title>Ant-infecting Ophiocordyceps genomes reveal a high diversity of potential behavioral manipulation genes and a possible major role for enterotoxins.</title>
        <authorList>
            <person name="De Bekker C."/>
            <person name="Evans H.C."/>
            <person name="Brachmann A."/>
            <person name="Hughes D.P."/>
        </authorList>
    </citation>
    <scope>NUCLEOTIDE SEQUENCE [LARGE SCALE GENOMIC DNA]</scope>
    <source>
        <strain evidence="2 3">Map16</strain>
    </source>
</reference>
<protein>
    <submittedName>
        <fullName evidence="2">Uncharacterized protein</fullName>
    </submittedName>
</protein>
<accession>A0A2C5YV78</accession>
<proteinExistence type="predicted"/>
<feature type="signal peptide" evidence="1">
    <location>
        <begin position="1"/>
        <end position="17"/>
    </location>
</feature>
<dbReference type="Proteomes" id="UP000226431">
    <property type="component" value="Unassembled WGS sequence"/>
</dbReference>
<dbReference type="AlphaFoldDB" id="A0A2C5YV78"/>
<name>A0A2C5YV78_9HYPO</name>